<organism evidence="8 9">
    <name type="scientific">Lapidilactobacillus achengensis</name>
    <dbReference type="NCBI Taxonomy" id="2486000"/>
    <lineage>
        <taxon>Bacteria</taxon>
        <taxon>Bacillati</taxon>
        <taxon>Bacillota</taxon>
        <taxon>Bacilli</taxon>
        <taxon>Lactobacillales</taxon>
        <taxon>Lactobacillaceae</taxon>
        <taxon>Lapidilactobacillus</taxon>
    </lineage>
</organism>
<dbReference type="Pfam" id="PF00528">
    <property type="entry name" value="BPD_transp_1"/>
    <property type="match status" value="1"/>
</dbReference>
<feature type="transmembrane region" description="Helical" evidence="6">
    <location>
        <begin position="7"/>
        <end position="30"/>
    </location>
</feature>
<keyword evidence="4 6" id="KW-1133">Transmembrane helix</keyword>
<comment type="caution">
    <text evidence="8">The sequence shown here is derived from an EMBL/GenBank/DDBJ whole genome shotgun (WGS) entry which is preliminary data.</text>
</comment>
<accession>A0ABW1UPI4</accession>
<evidence type="ECO:0000256" key="4">
    <source>
        <dbReference type="ARBA" id="ARBA00022989"/>
    </source>
</evidence>
<name>A0ABW1UPI4_9LACO</name>
<protein>
    <submittedName>
        <fullName evidence="8">Carbohydrate ABC transporter permease</fullName>
    </submittedName>
</protein>
<dbReference type="CDD" id="cd06261">
    <property type="entry name" value="TM_PBP2"/>
    <property type="match status" value="1"/>
</dbReference>
<keyword evidence="9" id="KW-1185">Reference proteome</keyword>
<evidence type="ECO:0000256" key="5">
    <source>
        <dbReference type="ARBA" id="ARBA00023136"/>
    </source>
</evidence>
<feature type="transmembrane region" description="Helical" evidence="6">
    <location>
        <begin position="67"/>
        <end position="88"/>
    </location>
</feature>
<reference evidence="9" key="1">
    <citation type="journal article" date="2019" name="Int. J. Syst. Evol. Microbiol.">
        <title>The Global Catalogue of Microorganisms (GCM) 10K type strain sequencing project: providing services to taxonomists for standard genome sequencing and annotation.</title>
        <authorList>
            <consortium name="The Broad Institute Genomics Platform"/>
            <consortium name="The Broad Institute Genome Sequencing Center for Infectious Disease"/>
            <person name="Wu L."/>
            <person name="Ma J."/>
        </authorList>
    </citation>
    <scope>NUCLEOTIDE SEQUENCE [LARGE SCALE GENOMIC DNA]</scope>
    <source>
        <strain evidence="9">CCM 8897</strain>
    </source>
</reference>
<gene>
    <name evidence="8" type="ORF">ACFQHW_08635</name>
</gene>
<dbReference type="InterPro" id="IPR000515">
    <property type="entry name" value="MetI-like"/>
</dbReference>
<sequence length="285" mass="31785">MRWLKKYYLELLLVLPMTVYILGFTLVPLIKTVILGFQDRYTGKFSWSTYQALFERPDFIQSIGNTAGISLISLTIQMFLAFVIANVLKQKFHGRAVVRSLVLMPMGIPTIVSGIIALYIFGTSGYFNELLLKLHLITRPVQWLTEGFQGLLVISLADTWKVLPTLVLLLLAGLEGISNEIYEAAAIDGASRWQTLGRITLPLLKPTITMAVLFRAVDVFRIFELPQVLVGQSVPFVATFAYQEYNLNNPNGSGAASTILLAMILTFALLWLKFVDRGAGFADQN</sequence>
<dbReference type="Proteomes" id="UP001596310">
    <property type="component" value="Unassembled WGS sequence"/>
</dbReference>
<dbReference type="EMBL" id="JBHSSM010000018">
    <property type="protein sequence ID" value="MFC6315626.1"/>
    <property type="molecule type" value="Genomic_DNA"/>
</dbReference>
<evidence type="ECO:0000256" key="3">
    <source>
        <dbReference type="ARBA" id="ARBA00022692"/>
    </source>
</evidence>
<keyword evidence="3 6" id="KW-0812">Transmembrane</keyword>
<dbReference type="PANTHER" id="PTHR43759:SF1">
    <property type="entry name" value="GLUCOSE IMPORT SYSTEM PERMEASE PROTEIN GLCT"/>
    <property type="match status" value="1"/>
</dbReference>
<evidence type="ECO:0000313" key="8">
    <source>
        <dbReference type="EMBL" id="MFC6315626.1"/>
    </source>
</evidence>
<comment type="subcellular location">
    <subcellularLocation>
        <location evidence="6">Cell membrane</location>
        <topology evidence="6">Multi-pass membrane protein</topology>
    </subcellularLocation>
    <subcellularLocation>
        <location evidence="1">Membrane</location>
        <topology evidence="1">Multi-pass membrane protein</topology>
    </subcellularLocation>
</comment>
<dbReference type="PANTHER" id="PTHR43759">
    <property type="entry name" value="TREHALOSE TRANSPORT SYSTEM PERMEASE PROTEIN SUGA"/>
    <property type="match status" value="1"/>
</dbReference>
<dbReference type="Gene3D" id="1.10.3720.10">
    <property type="entry name" value="MetI-like"/>
    <property type="match status" value="1"/>
</dbReference>
<keyword evidence="2 6" id="KW-0813">Transport</keyword>
<dbReference type="InterPro" id="IPR035906">
    <property type="entry name" value="MetI-like_sf"/>
</dbReference>
<dbReference type="RefSeq" id="WP_125601194.1">
    <property type="nucleotide sequence ID" value="NZ_JBHSSM010000018.1"/>
</dbReference>
<proteinExistence type="inferred from homology"/>
<evidence type="ECO:0000313" key="9">
    <source>
        <dbReference type="Proteomes" id="UP001596310"/>
    </source>
</evidence>
<feature type="domain" description="ABC transmembrane type-1" evidence="7">
    <location>
        <begin position="63"/>
        <end position="271"/>
    </location>
</feature>
<evidence type="ECO:0000256" key="2">
    <source>
        <dbReference type="ARBA" id="ARBA00022448"/>
    </source>
</evidence>
<keyword evidence="5 6" id="KW-0472">Membrane</keyword>
<evidence type="ECO:0000259" key="7">
    <source>
        <dbReference type="PROSITE" id="PS50928"/>
    </source>
</evidence>
<evidence type="ECO:0000256" key="6">
    <source>
        <dbReference type="RuleBase" id="RU363032"/>
    </source>
</evidence>
<dbReference type="PROSITE" id="PS50928">
    <property type="entry name" value="ABC_TM1"/>
    <property type="match status" value="1"/>
</dbReference>
<evidence type="ECO:0000256" key="1">
    <source>
        <dbReference type="ARBA" id="ARBA00004141"/>
    </source>
</evidence>
<feature type="transmembrane region" description="Helical" evidence="6">
    <location>
        <begin position="100"/>
        <end position="121"/>
    </location>
</feature>
<dbReference type="SUPFAM" id="SSF161098">
    <property type="entry name" value="MetI-like"/>
    <property type="match status" value="1"/>
</dbReference>
<comment type="similarity">
    <text evidence="6">Belongs to the binding-protein-dependent transport system permease family.</text>
</comment>
<dbReference type="InterPro" id="IPR052730">
    <property type="entry name" value="Sugar_ABC_transporter"/>
</dbReference>
<feature type="transmembrane region" description="Helical" evidence="6">
    <location>
        <begin position="254"/>
        <end position="272"/>
    </location>
</feature>